<dbReference type="Gene3D" id="1.10.10.10">
    <property type="entry name" value="Winged helix-like DNA-binding domain superfamily/Winged helix DNA-binding domain"/>
    <property type="match status" value="1"/>
</dbReference>
<evidence type="ECO:0000256" key="1">
    <source>
        <dbReference type="ARBA" id="ARBA00038232"/>
    </source>
</evidence>
<dbReference type="STRING" id="1399968.CI15_19440"/>
<feature type="region of interest" description="Disordered" evidence="2">
    <location>
        <begin position="53"/>
        <end position="90"/>
    </location>
</feature>
<reference evidence="4 5" key="1">
    <citation type="journal article" date="2015" name="Int. J. Syst. Evol. Microbiol.">
        <title>Burkholderia monticola sp. nov., isolated from mountain soil.</title>
        <authorList>
            <person name="Baek I."/>
            <person name="Seo B."/>
            <person name="Lee I."/>
            <person name="Yi H."/>
            <person name="Chun J."/>
        </authorList>
    </citation>
    <scope>NUCLEOTIDE SEQUENCE [LARGE SCALE GENOMIC DNA]</scope>
    <source>
        <strain evidence="4 5">JC2948</strain>
    </source>
</reference>
<dbReference type="InterPro" id="IPR036388">
    <property type="entry name" value="WH-like_DNA-bd_sf"/>
</dbReference>
<dbReference type="SUPFAM" id="SSF48295">
    <property type="entry name" value="TrpR-like"/>
    <property type="match status" value="1"/>
</dbReference>
<protein>
    <recommendedName>
        <fullName evidence="3">Insertion element IS150 protein InsJ-like helix-turn-helix domain-containing protein</fullName>
    </recommendedName>
</protein>
<evidence type="ECO:0000313" key="4">
    <source>
        <dbReference type="EMBL" id="KXU85778.1"/>
    </source>
</evidence>
<comment type="caution">
    <text evidence="4">The sequence shown here is derived from an EMBL/GenBank/DDBJ whole genome shotgun (WGS) entry which is preliminary data.</text>
</comment>
<dbReference type="GO" id="GO:0043565">
    <property type="term" value="F:sequence-specific DNA binding"/>
    <property type="evidence" value="ECO:0007669"/>
    <property type="project" value="InterPro"/>
</dbReference>
<dbReference type="PANTHER" id="PTHR33795">
    <property type="entry name" value="INSERTION ELEMENT IS150 PROTEIN INSJ"/>
    <property type="match status" value="1"/>
</dbReference>
<feature type="domain" description="Insertion element IS150 protein InsJ-like helix-turn-helix" evidence="3">
    <location>
        <begin position="12"/>
        <end position="66"/>
    </location>
</feature>
<dbReference type="EMBL" id="LRBG01000027">
    <property type="protein sequence ID" value="KXU85778.1"/>
    <property type="molecule type" value="Genomic_DNA"/>
</dbReference>
<feature type="compositionally biased region" description="Basic residues" evidence="2">
    <location>
        <begin position="59"/>
        <end position="69"/>
    </location>
</feature>
<dbReference type="InterPro" id="IPR052057">
    <property type="entry name" value="IS150/IS1296_orfA-like"/>
</dbReference>
<dbReference type="PANTHER" id="PTHR33795:SF1">
    <property type="entry name" value="INSERTION ELEMENT IS150 PROTEIN INSJ"/>
    <property type="match status" value="1"/>
</dbReference>
<dbReference type="Pfam" id="PF13518">
    <property type="entry name" value="HTH_28"/>
    <property type="match status" value="1"/>
</dbReference>
<dbReference type="InterPro" id="IPR010921">
    <property type="entry name" value="Trp_repressor/repl_initiator"/>
</dbReference>
<comment type="similarity">
    <text evidence="1">Belongs to the IS150/IS1296 orfA family.</text>
</comment>
<evidence type="ECO:0000259" key="3">
    <source>
        <dbReference type="Pfam" id="PF13518"/>
    </source>
</evidence>
<accession>A0A149PL75</accession>
<sequence>MRKKFSHYSAEFKLSVLQRMWSEQLSYTQTATLYDIRGDRSIVNWERQYHGGGIDALKPRRRGRPRKMPTRPAPPGPPAPDGTDPRPREELLKEIEDLRAEVAYLKKLDALIRAGKRQTQPRKRK</sequence>
<gene>
    <name evidence="4" type="ORF">CI15_19440</name>
</gene>
<evidence type="ECO:0000313" key="5">
    <source>
        <dbReference type="Proteomes" id="UP000075613"/>
    </source>
</evidence>
<keyword evidence="5" id="KW-1185">Reference proteome</keyword>
<dbReference type="InterPro" id="IPR055247">
    <property type="entry name" value="InsJ-like_HTH"/>
</dbReference>
<dbReference type="AlphaFoldDB" id="A0A149PL75"/>
<feature type="compositionally biased region" description="Pro residues" evidence="2">
    <location>
        <begin position="71"/>
        <end position="80"/>
    </location>
</feature>
<evidence type="ECO:0000256" key="2">
    <source>
        <dbReference type="SAM" id="MobiDB-lite"/>
    </source>
</evidence>
<name>A0A149PL75_9BURK</name>
<organism evidence="4 5">
    <name type="scientific">Paraburkholderia monticola</name>
    <dbReference type="NCBI Taxonomy" id="1399968"/>
    <lineage>
        <taxon>Bacteria</taxon>
        <taxon>Pseudomonadati</taxon>
        <taxon>Pseudomonadota</taxon>
        <taxon>Betaproteobacteria</taxon>
        <taxon>Burkholderiales</taxon>
        <taxon>Burkholderiaceae</taxon>
        <taxon>Paraburkholderia</taxon>
    </lineage>
</organism>
<dbReference type="Proteomes" id="UP000075613">
    <property type="component" value="Unassembled WGS sequence"/>
</dbReference>
<proteinExistence type="inferred from homology"/>